<proteinExistence type="predicted"/>
<accession>A0A1G2U6J5</accession>
<gene>
    <name evidence="1" type="ORF">A2920_01285</name>
</gene>
<dbReference type="AlphaFoldDB" id="A0A1G2U6J5"/>
<protein>
    <submittedName>
        <fullName evidence="1">Uncharacterized protein</fullName>
    </submittedName>
</protein>
<name>A0A1G2U6J5_9BACT</name>
<reference evidence="1 2" key="1">
    <citation type="journal article" date="2016" name="Nat. Commun.">
        <title>Thousands of microbial genomes shed light on interconnected biogeochemical processes in an aquifer system.</title>
        <authorList>
            <person name="Anantharaman K."/>
            <person name="Brown C.T."/>
            <person name="Hug L.A."/>
            <person name="Sharon I."/>
            <person name="Castelle C.J."/>
            <person name="Probst A.J."/>
            <person name="Thomas B.C."/>
            <person name="Singh A."/>
            <person name="Wilkins M.J."/>
            <person name="Karaoz U."/>
            <person name="Brodie E.L."/>
            <person name="Williams K.H."/>
            <person name="Hubbard S.S."/>
            <person name="Banfield J.F."/>
        </authorList>
    </citation>
    <scope>NUCLEOTIDE SEQUENCE [LARGE SCALE GENOMIC DNA]</scope>
</reference>
<sequence length="86" mass="10332">MRPGEFFVFVWAFLWPIDRDDRFTAPGCLSEKKLKVVEKQMLNAPFEYLAHLRDCDECYDILFRKLTPSKRVILRRLQIRLKSRIG</sequence>
<dbReference type="EMBL" id="MHWD01000008">
    <property type="protein sequence ID" value="OHB04562.1"/>
    <property type="molecule type" value="Genomic_DNA"/>
</dbReference>
<evidence type="ECO:0000313" key="2">
    <source>
        <dbReference type="Proteomes" id="UP000179283"/>
    </source>
</evidence>
<organism evidence="1 2">
    <name type="scientific">Candidatus Zambryskibacteria bacterium RIFCSPLOWO2_01_FULL_43_17</name>
    <dbReference type="NCBI Taxonomy" id="1802760"/>
    <lineage>
        <taxon>Bacteria</taxon>
        <taxon>Candidatus Zambryskiibacteriota</taxon>
    </lineage>
</organism>
<evidence type="ECO:0000313" key="1">
    <source>
        <dbReference type="EMBL" id="OHB04562.1"/>
    </source>
</evidence>
<dbReference type="Proteomes" id="UP000179283">
    <property type="component" value="Unassembled WGS sequence"/>
</dbReference>
<comment type="caution">
    <text evidence="1">The sequence shown here is derived from an EMBL/GenBank/DDBJ whole genome shotgun (WGS) entry which is preliminary data.</text>
</comment>